<dbReference type="InterPro" id="IPR022816">
    <property type="entry name" value="Condensin_barren_su2"/>
</dbReference>
<dbReference type="GO" id="GO:0003682">
    <property type="term" value="F:chromatin binding"/>
    <property type="evidence" value="ECO:0007669"/>
    <property type="project" value="TreeGrafter"/>
</dbReference>
<gene>
    <name evidence="12" type="ORF">GN244_ATG04992</name>
</gene>
<keyword evidence="5" id="KW-0158">Chromosome</keyword>
<keyword evidence="10" id="KW-0131">Cell cycle</keyword>
<sequence length="126" mass="14254">MEGLVQADRVVEKIGVHYERFAKRVDVKKLKGSIWDHLEKKVSKDEVVEEAGDAENALNESGKRPREPEADETTFKSVVENVAGKVPSNVTVSFYFICVLHLANEKGLELKGQDDLRNFQIRKEKA</sequence>
<protein>
    <recommendedName>
        <fullName evidence="4">Condensin complex subunit 2</fullName>
    </recommendedName>
</protein>
<evidence type="ECO:0000256" key="6">
    <source>
        <dbReference type="ARBA" id="ARBA00022490"/>
    </source>
</evidence>
<comment type="caution">
    <text evidence="12">The sequence shown here is derived from an EMBL/GenBank/DDBJ whole genome shotgun (WGS) entry which is preliminary data.</text>
</comment>
<comment type="similarity">
    <text evidence="3">Belongs to the CND2 (condensin subunit 2) family.</text>
</comment>
<dbReference type="PANTHER" id="PTHR13108">
    <property type="entry name" value="CONDENSIN COMPLEX SUBUNIT 2"/>
    <property type="match status" value="1"/>
</dbReference>
<evidence type="ECO:0000256" key="7">
    <source>
        <dbReference type="ARBA" id="ARBA00022618"/>
    </source>
</evidence>
<reference evidence="12" key="1">
    <citation type="submission" date="2020-04" db="EMBL/GenBank/DDBJ databases">
        <title>Hybrid Assembly of Korean Phytophthora infestans isolates.</title>
        <authorList>
            <person name="Prokchorchik M."/>
            <person name="Lee Y."/>
            <person name="Seo J."/>
            <person name="Cho J.-H."/>
            <person name="Park Y.-E."/>
            <person name="Jang D.-C."/>
            <person name="Im J.-S."/>
            <person name="Choi J.-G."/>
            <person name="Park H.-J."/>
            <person name="Lee G.-B."/>
            <person name="Lee Y.-G."/>
            <person name="Hong S.-Y."/>
            <person name="Cho K."/>
            <person name="Sohn K.H."/>
        </authorList>
    </citation>
    <scope>NUCLEOTIDE SEQUENCE</scope>
    <source>
        <strain evidence="12">KR_1_A1</strain>
    </source>
</reference>
<keyword evidence="7" id="KW-0132">Cell division</keyword>
<dbReference type="GO" id="GO:0005737">
    <property type="term" value="C:cytoplasm"/>
    <property type="evidence" value="ECO:0007669"/>
    <property type="project" value="UniProtKB-SubCell"/>
</dbReference>
<dbReference type="GO" id="GO:0051301">
    <property type="term" value="P:cell division"/>
    <property type="evidence" value="ECO:0007669"/>
    <property type="project" value="UniProtKB-KW"/>
</dbReference>
<evidence type="ECO:0000256" key="5">
    <source>
        <dbReference type="ARBA" id="ARBA00022454"/>
    </source>
</evidence>
<evidence type="ECO:0000313" key="12">
    <source>
        <dbReference type="EMBL" id="KAF4042686.1"/>
    </source>
</evidence>
<evidence type="ECO:0000256" key="2">
    <source>
        <dbReference type="ARBA" id="ARBA00004496"/>
    </source>
</evidence>
<evidence type="ECO:0000256" key="4">
    <source>
        <dbReference type="ARBA" id="ARBA00016065"/>
    </source>
</evidence>
<evidence type="ECO:0000313" key="13">
    <source>
        <dbReference type="Proteomes" id="UP000602510"/>
    </source>
</evidence>
<keyword evidence="13" id="KW-1185">Reference proteome</keyword>
<feature type="region of interest" description="Disordered" evidence="11">
    <location>
        <begin position="46"/>
        <end position="72"/>
    </location>
</feature>
<comment type="subcellular location">
    <subcellularLocation>
        <location evidence="1">Chromosome</location>
    </subcellularLocation>
    <subcellularLocation>
        <location evidence="2">Cytoplasm</location>
    </subcellularLocation>
</comment>
<evidence type="ECO:0000256" key="10">
    <source>
        <dbReference type="ARBA" id="ARBA00023306"/>
    </source>
</evidence>
<accession>A0A833TL76</accession>
<evidence type="ECO:0000256" key="3">
    <source>
        <dbReference type="ARBA" id="ARBA00009471"/>
    </source>
</evidence>
<keyword evidence="6" id="KW-0963">Cytoplasm</keyword>
<dbReference type="PANTHER" id="PTHR13108:SF9">
    <property type="entry name" value="CONDENSIN COMPLEX SUBUNIT 2"/>
    <property type="match status" value="1"/>
</dbReference>
<evidence type="ECO:0000256" key="1">
    <source>
        <dbReference type="ARBA" id="ARBA00004286"/>
    </source>
</evidence>
<dbReference type="GO" id="GO:0000796">
    <property type="term" value="C:condensin complex"/>
    <property type="evidence" value="ECO:0007669"/>
    <property type="project" value="InterPro"/>
</dbReference>
<name>A0A833TL76_PHYIN</name>
<evidence type="ECO:0000256" key="11">
    <source>
        <dbReference type="SAM" id="MobiDB-lite"/>
    </source>
</evidence>
<keyword evidence="9" id="KW-0226">DNA condensation</keyword>
<organism evidence="12 13">
    <name type="scientific">Phytophthora infestans</name>
    <name type="common">Potato late blight agent</name>
    <name type="synonym">Botrytis infestans</name>
    <dbReference type="NCBI Taxonomy" id="4787"/>
    <lineage>
        <taxon>Eukaryota</taxon>
        <taxon>Sar</taxon>
        <taxon>Stramenopiles</taxon>
        <taxon>Oomycota</taxon>
        <taxon>Peronosporomycetes</taxon>
        <taxon>Peronosporales</taxon>
        <taxon>Peronosporaceae</taxon>
        <taxon>Phytophthora</taxon>
    </lineage>
</organism>
<evidence type="ECO:0000256" key="8">
    <source>
        <dbReference type="ARBA" id="ARBA00022776"/>
    </source>
</evidence>
<proteinExistence type="inferred from homology"/>
<keyword evidence="8" id="KW-0498">Mitosis</keyword>
<dbReference type="Proteomes" id="UP000602510">
    <property type="component" value="Unassembled WGS sequence"/>
</dbReference>
<dbReference type="Pfam" id="PF05786">
    <property type="entry name" value="Cnd2"/>
    <property type="match status" value="1"/>
</dbReference>
<evidence type="ECO:0000256" key="9">
    <source>
        <dbReference type="ARBA" id="ARBA00023067"/>
    </source>
</evidence>
<dbReference type="EMBL" id="WSZM01000097">
    <property type="protein sequence ID" value="KAF4042686.1"/>
    <property type="molecule type" value="Genomic_DNA"/>
</dbReference>
<dbReference type="GO" id="GO:0007076">
    <property type="term" value="P:mitotic chromosome condensation"/>
    <property type="evidence" value="ECO:0007669"/>
    <property type="project" value="InterPro"/>
</dbReference>
<dbReference type="AlphaFoldDB" id="A0A833TL76"/>